<dbReference type="Gene3D" id="3.10.180.10">
    <property type="entry name" value="2,3-Dihydroxybiphenyl 1,2-Dioxygenase, domain 1"/>
    <property type="match status" value="1"/>
</dbReference>
<dbReference type="InterPro" id="IPR029068">
    <property type="entry name" value="Glyas_Bleomycin-R_OHBP_Dase"/>
</dbReference>
<keyword evidence="3" id="KW-0223">Dioxygenase</keyword>
<keyword evidence="4" id="KW-1185">Reference proteome</keyword>
<reference evidence="3 4" key="1">
    <citation type="submission" date="2017-06" db="EMBL/GenBank/DDBJ databases">
        <authorList>
            <person name="Kim H.J."/>
            <person name="Triplett B.A."/>
        </authorList>
    </citation>
    <scope>NUCLEOTIDE SEQUENCE [LARGE SCALE GENOMIC DNA]</scope>
    <source>
        <strain evidence="3 4">CGMCC 4.1858</strain>
    </source>
</reference>
<feature type="region of interest" description="Disordered" evidence="1">
    <location>
        <begin position="132"/>
        <end position="160"/>
    </location>
</feature>
<dbReference type="RefSeq" id="WP_245938722.1">
    <property type="nucleotide sequence ID" value="NZ_FZOF01000003.1"/>
</dbReference>
<dbReference type="SUPFAM" id="SSF54593">
    <property type="entry name" value="Glyoxalase/Bleomycin resistance protein/Dihydroxybiphenyl dioxygenase"/>
    <property type="match status" value="1"/>
</dbReference>
<feature type="domain" description="VOC" evidence="2">
    <location>
        <begin position="13"/>
        <end position="133"/>
    </location>
</feature>
<evidence type="ECO:0000256" key="1">
    <source>
        <dbReference type="SAM" id="MobiDB-lite"/>
    </source>
</evidence>
<gene>
    <name evidence="3" type="ORF">SAMN05216252_103283</name>
</gene>
<protein>
    <submittedName>
        <fullName evidence="3">Catechol 2,3-dioxygenase</fullName>
    </submittedName>
</protein>
<dbReference type="InterPro" id="IPR037523">
    <property type="entry name" value="VOC_core"/>
</dbReference>
<evidence type="ECO:0000313" key="4">
    <source>
        <dbReference type="Proteomes" id="UP000198280"/>
    </source>
</evidence>
<evidence type="ECO:0000313" key="3">
    <source>
        <dbReference type="EMBL" id="SNS13316.1"/>
    </source>
</evidence>
<dbReference type="AlphaFoldDB" id="A0A239BZH3"/>
<name>A0A239BZH3_9ACTN</name>
<accession>A0A239BZH3</accession>
<sequence>MYTDIPFIPRLAGVHHVTLPVGDPARSQAWYERVLGHHRIAEFTEGGAFAGIAMAHPGGGPVLCLRHDPALAAASAGFAWFSLGVPDLPALEALAARLDALGEPHGAVVRTTRGWLLPQLRDPDGHELRFATADEGPPPFRGQVLRLAGGREAPPRSRTA</sequence>
<organism evidence="3 4">
    <name type="scientific">Actinacidiphila glaucinigra</name>
    <dbReference type="NCBI Taxonomy" id="235986"/>
    <lineage>
        <taxon>Bacteria</taxon>
        <taxon>Bacillati</taxon>
        <taxon>Actinomycetota</taxon>
        <taxon>Actinomycetes</taxon>
        <taxon>Kitasatosporales</taxon>
        <taxon>Streptomycetaceae</taxon>
        <taxon>Actinacidiphila</taxon>
    </lineage>
</organism>
<dbReference type="InterPro" id="IPR004360">
    <property type="entry name" value="Glyas_Fos-R_dOase_dom"/>
</dbReference>
<evidence type="ECO:0000259" key="2">
    <source>
        <dbReference type="PROSITE" id="PS51819"/>
    </source>
</evidence>
<dbReference type="CDD" id="cd06587">
    <property type="entry name" value="VOC"/>
    <property type="match status" value="1"/>
</dbReference>
<dbReference type="EMBL" id="FZOF01000003">
    <property type="protein sequence ID" value="SNS13316.1"/>
    <property type="molecule type" value="Genomic_DNA"/>
</dbReference>
<dbReference type="Pfam" id="PF00903">
    <property type="entry name" value="Glyoxalase"/>
    <property type="match status" value="1"/>
</dbReference>
<dbReference type="GO" id="GO:0051213">
    <property type="term" value="F:dioxygenase activity"/>
    <property type="evidence" value="ECO:0007669"/>
    <property type="project" value="UniProtKB-KW"/>
</dbReference>
<dbReference type="PROSITE" id="PS51819">
    <property type="entry name" value="VOC"/>
    <property type="match status" value="1"/>
</dbReference>
<keyword evidence="3" id="KW-0560">Oxidoreductase</keyword>
<dbReference type="Proteomes" id="UP000198280">
    <property type="component" value="Unassembled WGS sequence"/>
</dbReference>
<proteinExistence type="predicted"/>